<organism evidence="1 2">
    <name type="scientific">Camellia lanceoleosa</name>
    <dbReference type="NCBI Taxonomy" id="1840588"/>
    <lineage>
        <taxon>Eukaryota</taxon>
        <taxon>Viridiplantae</taxon>
        <taxon>Streptophyta</taxon>
        <taxon>Embryophyta</taxon>
        <taxon>Tracheophyta</taxon>
        <taxon>Spermatophyta</taxon>
        <taxon>Magnoliopsida</taxon>
        <taxon>eudicotyledons</taxon>
        <taxon>Gunneridae</taxon>
        <taxon>Pentapetalae</taxon>
        <taxon>asterids</taxon>
        <taxon>Ericales</taxon>
        <taxon>Theaceae</taxon>
        <taxon>Camellia</taxon>
    </lineage>
</organism>
<sequence length="93" mass="10174">MLRQDPPRRLAFASRLSSSDPFRSAVTSRLVAIVALNRRKPPPCPSGFLSVVYYYSKDKKLLVSDYMSAGSLSALLHGNATIIISISKSSQIC</sequence>
<accession>A0ACC0J3V3</accession>
<comment type="caution">
    <text evidence="1">The sequence shown here is derived from an EMBL/GenBank/DDBJ whole genome shotgun (WGS) entry which is preliminary data.</text>
</comment>
<proteinExistence type="predicted"/>
<reference evidence="1 2" key="1">
    <citation type="journal article" date="2022" name="Plant J.">
        <title>Chromosome-level genome of Camellia lanceoleosa provides a valuable resource for understanding genome evolution and self-incompatibility.</title>
        <authorList>
            <person name="Gong W."/>
            <person name="Xiao S."/>
            <person name="Wang L."/>
            <person name="Liao Z."/>
            <person name="Chang Y."/>
            <person name="Mo W."/>
            <person name="Hu G."/>
            <person name="Li W."/>
            <person name="Zhao G."/>
            <person name="Zhu H."/>
            <person name="Hu X."/>
            <person name="Ji K."/>
            <person name="Xiang X."/>
            <person name="Song Q."/>
            <person name="Yuan D."/>
            <person name="Jin S."/>
            <person name="Zhang L."/>
        </authorList>
    </citation>
    <scope>NUCLEOTIDE SEQUENCE [LARGE SCALE GENOMIC DNA]</scope>
    <source>
        <strain evidence="1">SQ_2022a</strain>
    </source>
</reference>
<protein>
    <submittedName>
        <fullName evidence="1">Inactive receptor kinase</fullName>
    </submittedName>
</protein>
<name>A0ACC0J3V3_9ERIC</name>
<keyword evidence="2" id="KW-1185">Reference proteome</keyword>
<keyword evidence="1" id="KW-0418">Kinase</keyword>
<dbReference type="EMBL" id="CM045758">
    <property type="protein sequence ID" value="KAI8032068.1"/>
    <property type="molecule type" value="Genomic_DNA"/>
</dbReference>
<evidence type="ECO:0000313" key="2">
    <source>
        <dbReference type="Proteomes" id="UP001060215"/>
    </source>
</evidence>
<keyword evidence="1" id="KW-0808">Transferase</keyword>
<evidence type="ECO:0000313" key="1">
    <source>
        <dbReference type="EMBL" id="KAI8032068.1"/>
    </source>
</evidence>
<keyword evidence="1" id="KW-0675">Receptor</keyword>
<dbReference type="Proteomes" id="UP001060215">
    <property type="component" value="Chromosome 1"/>
</dbReference>
<gene>
    <name evidence="1" type="ORF">LOK49_LG01G02162</name>
</gene>